<protein>
    <recommendedName>
        <fullName evidence="8">Cdc23 domain-containing protein</fullName>
    </recommendedName>
</protein>
<keyword evidence="4" id="KW-0833">Ubl conjugation pathway</keyword>
<dbReference type="GO" id="GO:0045842">
    <property type="term" value="P:positive regulation of mitotic metaphase/anaphase transition"/>
    <property type="evidence" value="ECO:0007669"/>
    <property type="project" value="TreeGrafter"/>
</dbReference>
<evidence type="ECO:0000256" key="2">
    <source>
        <dbReference type="ARBA" id="ARBA00022737"/>
    </source>
</evidence>
<dbReference type="InterPro" id="IPR007192">
    <property type="entry name" value="APC8"/>
</dbReference>
<dbReference type="GO" id="GO:0016567">
    <property type="term" value="P:protein ubiquitination"/>
    <property type="evidence" value="ECO:0007669"/>
    <property type="project" value="TreeGrafter"/>
</dbReference>
<evidence type="ECO:0000256" key="5">
    <source>
        <dbReference type="ARBA" id="ARBA00022803"/>
    </source>
</evidence>
<sequence>MVRVSRAELAHAASQMRERGLIEASQFVSALATSLPRDKPRTRLVEAEEDDASFELARIYFEQRQYRQCASALKDASDSKSCFLRWHALALDAVGKPEELQALRSSLVLASDTDAFHAYLHATLLIECEAYEEAKIELGKSIRKFPLNWSAWMALAKVVTGPGELANLDLPKEHFMADFFSAFLAVEFQDCVKALEIYQHLAADFPNSDYVVAQAALVHYNLRNFDRAQALYEQLLVKDPERIQGMDVYSNILYVKESFAELSFLAHRAMETAKYTPEACCIAGNYFSLRQQHEKAVLYFRRALKLNPDYLSAWTLMGHEYLELKNPPAAIDAYRRAVGVSPRDYRAWYGLGQTYEFLQMPYYALYYYRRAAQLRPTDARMWCAMGQCYESEKLDMASAAIRCYRRAYINDDREGVALHKLANLHKQLGQDEYAAHYFRKNLIRINEEKATGSDAVEALLFLAAHCRNIGSLSEAEEYCTQLLDFGGPAKEKAKSLLMEIRNMQDLQDTPSPGGMDISYSP</sequence>
<name>A0A7S3UEN6_9CHLO</name>
<dbReference type="PANTHER" id="PTHR12558">
    <property type="entry name" value="CELL DIVISION CYCLE 16,23,27"/>
    <property type="match status" value="1"/>
</dbReference>
<organism evidence="9">
    <name type="scientific">Picocystis salinarum</name>
    <dbReference type="NCBI Taxonomy" id="88271"/>
    <lineage>
        <taxon>Eukaryota</taxon>
        <taxon>Viridiplantae</taxon>
        <taxon>Chlorophyta</taxon>
        <taxon>Picocystophyceae</taxon>
        <taxon>Picocystales</taxon>
        <taxon>Picocystaceae</taxon>
        <taxon>Picocystis</taxon>
    </lineage>
</organism>
<dbReference type="Pfam" id="PF13181">
    <property type="entry name" value="TPR_8"/>
    <property type="match status" value="1"/>
</dbReference>
<feature type="repeat" description="TPR" evidence="7">
    <location>
        <begin position="345"/>
        <end position="378"/>
    </location>
</feature>
<dbReference type="SUPFAM" id="SSF48452">
    <property type="entry name" value="TPR-like"/>
    <property type="match status" value="2"/>
</dbReference>
<dbReference type="Gene3D" id="1.25.40.10">
    <property type="entry name" value="Tetratricopeptide repeat domain"/>
    <property type="match status" value="2"/>
</dbReference>
<keyword evidence="3" id="KW-0498">Mitosis</keyword>
<feature type="domain" description="Cdc23" evidence="8">
    <location>
        <begin position="112"/>
        <end position="216"/>
    </location>
</feature>
<dbReference type="InterPro" id="IPR011990">
    <property type="entry name" value="TPR-like_helical_dom_sf"/>
</dbReference>
<dbReference type="GO" id="GO:0051301">
    <property type="term" value="P:cell division"/>
    <property type="evidence" value="ECO:0007669"/>
    <property type="project" value="UniProtKB-KW"/>
</dbReference>
<accession>A0A7S3UEN6</accession>
<feature type="domain" description="Cdc23" evidence="8">
    <location>
        <begin position="33"/>
        <end position="92"/>
    </location>
</feature>
<keyword evidence="5 7" id="KW-0802">TPR repeat</keyword>
<feature type="repeat" description="TPR" evidence="7">
    <location>
        <begin position="277"/>
        <end position="310"/>
    </location>
</feature>
<dbReference type="AlphaFoldDB" id="A0A7S3UEN6"/>
<evidence type="ECO:0000256" key="6">
    <source>
        <dbReference type="ARBA" id="ARBA00023306"/>
    </source>
</evidence>
<dbReference type="PROSITE" id="PS50005">
    <property type="entry name" value="TPR"/>
    <property type="match status" value="3"/>
</dbReference>
<evidence type="ECO:0000256" key="3">
    <source>
        <dbReference type="ARBA" id="ARBA00022776"/>
    </source>
</evidence>
<dbReference type="PANTHER" id="PTHR12558:SF10">
    <property type="entry name" value="CELL DIVISION CYCLE PROTEIN 23 HOMOLOG"/>
    <property type="match status" value="1"/>
</dbReference>
<keyword evidence="6" id="KW-0131">Cell cycle</keyword>
<gene>
    <name evidence="9" type="ORF">PSAL00342_LOCUS6436</name>
</gene>
<dbReference type="Pfam" id="PF04049">
    <property type="entry name" value="ANAPC8"/>
    <property type="match status" value="2"/>
</dbReference>
<evidence type="ECO:0000313" key="9">
    <source>
        <dbReference type="EMBL" id="CAE0612537.1"/>
    </source>
</evidence>
<feature type="repeat" description="TPR" evidence="7">
    <location>
        <begin position="311"/>
        <end position="344"/>
    </location>
</feature>
<evidence type="ECO:0000256" key="4">
    <source>
        <dbReference type="ARBA" id="ARBA00022786"/>
    </source>
</evidence>
<proteinExistence type="predicted"/>
<dbReference type="GO" id="GO:0031145">
    <property type="term" value="P:anaphase-promoting complex-dependent catabolic process"/>
    <property type="evidence" value="ECO:0007669"/>
    <property type="project" value="TreeGrafter"/>
</dbReference>
<evidence type="ECO:0000256" key="7">
    <source>
        <dbReference type="PROSITE-ProRule" id="PRU00339"/>
    </source>
</evidence>
<dbReference type="Pfam" id="PF13432">
    <property type="entry name" value="TPR_16"/>
    <property type="match status" value="1"/>
</dbReference>
<dbReference type="EMBL" id="HBIS01007105">
    <property type="protein sequence ID" value="CAE0612537.1"/>
    <property type="molecule type" value="Transcribed_RNA"/>
</dbReference>
<evidence type="ECO:0000259" key="8">
    <source>
        <dbReference type="Pfam" id="PF04049"/>
    </source>
</evidence>
<dbReference type="InterPro" id="IPR019734">
    <property type="entry name" value="TPR_rpt"/>
</dbReference>
<dbReference type="GO" id="GO:0005680">
    <property type="term" value="C:anaphase-promoting complex"/>
    <property type="evidence" value="ECO:0007669"/>
    <property type="project" value="InterPro"/>
</dbReference>
<keyword evidence="1" id="KW-0132">Cell division</keyword>
<reference evidence="9" key="1">
    <citation type="submission" date="2021-01" db="EMBL/GenBank/DDBJ databases">
        <authorList>
            <person name="Corre E."/>
            <person name="Pelletier E."/>
            <person name="Niang G."/>
            <person name="Scheremetjew M."/>
            <person name="Finn R."/>
            <person name="Kale V."/>
            <person name="Holt S."/>
            <person name="Cochrane G."/>
            <person name="Meng A."/>
            <person name="Brown T."/>
            <person name="Cohen L."/>
        </authorList>
    </citation>
    <scope>NUCLEOTIDE SEQUENCE</scope>
    <source>
        <strain evidence="9">CCMP1897</strain>
    </source>
</reference>
<keyword evidence="2" id="KW-0677">Repeat</keyword>
<evidence type="ECO:0000256" key="1">
    <source>
        <dbReference type="ARBA" id="ARBA00022618"/>
    </source>
</evidence>
<dbReference type="SMART" id="SM00028">
    <property type="entry name" value="TPR"/>
    <property type="match status" value="7"/>
</dbReference>